<dbReference type="Proteomes" id="UP000000314">
    <property type="component" value="Chromosome 2"/>
</dbReference>
<accession>C4R353</accession>
<protein>
    <submittedName>
        <fullName evidence="1">Uncharacterized protein</fullName>
    </submittedName>
</protein>
<evidence type="ECO:0000313" key="1">
    <source>
        <dbReference type="EMBL" id="CAY69927.1"/>
    </source>
</evidence>
<evidence type="ECO:0000313" key="2">
    <source>
        <dbReference type="Proteomes" id="UP000000314"/>
    </source>
</evidence>
<dbReference type="KEGG" id="ppa:PAS_chr2-2_0010"/>
<reference evidence="1 2" key="1">
    <citation type="journal article" date="2009" name="Nat. Biotechnol.">
        <title>Genome sequence of the recombinant protein production host Pichia pastoris.</title>
        <authorList>
            <person name="De Schutter K."/>
            <person name="Lin Y.C."/>
            <person name="Tiels P."/>
            <person name="Van Hecke A."/>
            <person name="Glinka S."/>
            <person name="Weber-Lehmann J."/>
            <person name="Rouze P."/>
            <person name="Van de Peer Y."/>
            <person name="Callewaert N."/>
        </authorList>
    </citation>
    <scope>NUCLEOTIDE SEQUENCE [LARGE SCALE GENOMIC DNA]</scope>
    <source>
        <strain evidence="2">GS115 / ATCC 20864</strain>
    </source>
</reference>
<dbReference type="InParanoid" id="C4R353"/>
<gene>
    <name evidence="1" type="ordered locus">PAS_chr2-2_0010</name>
</gene>
<dbReference type="EMBL" id="FN392320">
    <property type="protein sequence ID" value="CAY69927.1"/>
    <property type="molecule type" value="Genomic_DNA"/>
</dbReference>
<proteinExistence type="predicted"/>
<dbReference type="RefSeq" id="XP_002492207.1">
    <property type="nucleotide sequence ID" value="XM_002492162.1"/>
</dbReference>
<keyword evidence="2" id="KW-1185">Reference proteome</keyword>
<dbReference type="HOGENOM" id="CLU_2832014_0_0_1"/>
<dbReference type="AlphaFoldDB" id="C4R353"/>
<organism evidence="1 2">
    <name type="scientific">Komagataella phaffii (strain GS115 / ATCC 20864)</name>
    <name type="common">Yeast</name>
    <name type="synonym">Pichia pastoris</name>
    <dbReference type="NCBI Taxonomy" id="644223"/>
    <lineage>
        <taxon>Eukaryota</taxon>
        <taxon>Fungi</taxon>
        <taxon>Dikarya</taxon>
        <taxon>Ascomycota</taxon>
        <taxon>Saccharomycotina</taxon>
        <taxon>Pichiomycetes</taxon>
        <taxon>Pichiales</taxon>
        <taxon>Pichiaceae</taxon>
        <taxon>Komagataella</taxon>
    </lineage>
</organism>
<dbReference type="GeneID" id="8198969"/>
<sequence>MHAVVGVIASLHTGAFVRYLAGDPKQQFRIFTRCLNKVFYSVGNPDELTVLVCQADRSLLKMKAHY</sequence>
<name>C4R353_KOMPG</name>